<feature type="region of interest" description="Disordered" evidence="2">
    <location>
        <begin position="99"/>
        <end position="130"/>
    </location>
</feature>
<gene>
    <name evidence="3" type="ORF">M9Y10_041806</name>
</gene>
<keyword evidence="4" id="KW-1185">Reference proteome</keyword>
<reference evidence="3 4" key="1">
    <citation type="submission" date="2024-04" db="EMBL/GenBank/DDBJ databases">
        <title>Tritrichomonas musculus Genome.</title>
        <authorList>
            <person name="Alves-Ferreira E."/>
            <person name="Grigg M."/>
            <person name="Lorenzi H."/>
            <person name="Galac M."/>
        </authorList>
    </citation>
    <scope>NUCLEOTIDE SEQUENCE [LARGE SCALE GENOMIC DNA]</scope>
    <source>
        <strain evidence="3 4">EAF2021</strain>
    </source>
</reference>
<proteinExistence type="predicted"/>
<evidence type="ECO:0000256" key="1">
    <source>
        <dbReference type="SAM" id="Coils"/>
    </source>
</evidence>
<feature type="coiled-coil region" evidence="1">
    <location>
        <begin position="17"/>
        <end position="91"/>
    </location>
</feature>
<evidence type="ECO:0000313" key="4">
    <source>
        <dbReference type="Proteomes" id="UP001470230"/>
    </source>
</evidence>
<dbReference type="EMBL" id="JAPFFF010000007">
    <property type="protein sequence ID" value="KAK8886343.1"/>
    <property type="molecule type" value="Genomic_DNA"/>
</dbReference>
<evidence type="ECO:0000256" key="2">
    <source>
        <dbReference type="SAM" id="MobiDB-lite"/>
    </source>
</evidence>
<comment type="caution">
    <text evidence="3">The sequence shown here is derived from an EMBL/GenBank/DDBJ whole genome shotgun (WGS) entry which is preliminary data.</text>
</comment>
<accession>A0ABR2K5D7</accession>
<sequence>MSSDTSSANSSILDCVKTQLQQDLNNLIENHNKEMESQKERMKIEREALTAQFQAELDVLRSKHQEEILKAEEIQKKKLESIREVLKLEANALANFSNANIDNENHADSEEKADDDNSNNNNDQINFTEDFGDSKNPIDQIIRGKFNELDEIDKEMLDLPQTSRDPQEYQKLLLINRKQYKILRDLAFNMKKKVIQNTVELNSQLIKINEAYHNQFDQFEWFAKKQAVLQDLGKLEQKSSV</sequence>
<dbReference type="Proteomes" id="UP001470230">
    <property type="component" value="Unassembled WGS sequence"/>
</dbReference>
<organism evidence="3 4">
    <name type="scientific">Tritrichomonas musculus</name>
    <dbReference type="NCBI Taxonomy" id="1915356"/>
    <lineage>
        <taxon>Eukaryota</taxon>
        <taxon>Metamonada</taxon>
        <taxon>Parabasalia</taxon>
        <taxon>Tritrichomonadida</taxon>
        <taxon>Tritrichomonadidae</taxon>
        <taxon>Tritrichomonas</taxon>
    </lineage>
</organism>
<name>A0ABR2K5D7_9EUKA</name>
<evidence type="ECO:0000313" key="3">
    <source>
        <dbReference type="EMBL" id="KAK8886343.1"/>
    </source>
</evidence>
<keyword evidence="1" id="KW-0175">Coiled coil</keyword>
<protein>
    <submittedName>
        <fullName evidence="3">Uncharacterized protein</fullName>
    </submittedName>
</protein>